<keyword evidence="1" id="KW-0812">Transmembrane</keyword>
<dbReference type="RefSeq" id="WP_386743094.1">
    <property type="nucleotide sequence ID" value="NZ_JBHRYA010000006.1"/>
</dbReference>
<keyword evidence="3" id="KW-1185">Reference proteome</keyword>
<sequence>AERACHVVGSATQVGLTQALGRMKASPEIQALIGIGFMVYALVTIYAAIWRPKLLNNPFLRPRWWGFGPRASRAAAGVGSGAWLTIGAFVLGNALGILPRSASNLTFLLIFLFLIGAVIAQAFSAGDDAA</sequence>
<dbReference type="Proteomes" id="UP001595705">
    <property type="component" value="Unassembled WGS sequence"/>
</dbReference>
<feature type="non-terminal residue" evidence="2">
    <location>
        <position position="1"/>
    </location>
</feature>
<proteinExistence type="predicted"/>
<protein>
    <submittedName>
        <fullName evidence="2">Uncharacterized protein</fullName>
    </submittedName>
</protein>
<evidence type="ECO:0000256" key="1">
    <source>
        <dbReference type="SAM" id="Phobius"/>
    </source>
</evidence>
<feature type="transmembrane region" description="Helical" evidence="1">
    <location>
        <begin position="71"/>
        <end position="98"/>
    </location>
</feature>
<comment type="caution">
    <text evidence="2">The sequence shown here is derived from an EMBL/GenBank/DDBJ whole genome shotgun (WGS) entry which is preliminary data.</text>
</comment>
<evidence type="ECO:0000313" key="3">
    <source>
        <dbReference type="Proteomes" id="UP001595705"/>
    </source>
</evidence>
<evidence type="ECO:0000313" key="2">
    <source>
        <dbReference type="EMBL" id="MFC3715963.1"/>
    </source>
</evidence>
<feature type="transmembrane region" description="Helical" evidence="1">
    <location>
        <begin position="31"/>
        <end position="51"/>
    </location>
</feature>
<accession>A0ABV7XL20</accession>
<reference evidence="3" key="1">
    <citation type="journal article" date="2019" name="Int. J. Syst. Evol. Microbiol.">
        <title>The Global Catalogue of Microorganisms (GCM) 10K type strain sequencing project: providing services to taxonomists for standard genome sequencing and annotation.</title>
        <authorList>
            <consortium name="The Broad Institute Genomics Platform"/>
            <consortium name="The Broad Institute Genome Sequencing Center for Infectious Disease"/>
            <person name="Wu L."/>
            <person name="Ma J."/>
        </authorList>
    </citation>
    <scope>NUCLEOTIDE SEQUENCE [LARGE SCALE GENOMIC DNA]</scope>
    <source>
        <strain evidence="3">KCTC 42441</strain>
    </source>
</reference>
<feature type="transmembrane region" description="Helical" evidence="1">
    <location>
        <begin position="105"/>
        <end position="124"/>
    </location>
</feature>
<gene>
    <name evidence="2" type="ORF">ACFONC_07360</name>
</gene>
<name>A0ABV7XL20_9GAMM</name>
<organism evidence="2 3">
    <name type="scientific">Luteimonas soli</name>
    <dbReference type="NCBI Taxonomy" id="1648966"/>
    <lineage>
        <taxon>Bacteria</taxon>
        <taxon>Pseudomonadati</taxon>
        <taxon>Pseudomonadota</taxon>
        <taxon>Gammaproteobacteria</taxon>
        <taxon>Lysobacterales</taxon>
        <taxon>Lysobacteraceae</taxon>
        <taxon>Luteimonas</taxon>
    </lineage>
</organism>
<dbReference type="EMBL" id="JBHRYA010000006">
    <property type="protein sequence ID" value="MFC3715963.1"/>
    <property type="molecule type" value="Genomic_DNA"/>
</dbReference>
<keyword evidence="1" id="KW-1133">Transmembrane helix</keyword>
<keyword evidence="1" id="KW-0472">Membrane</keyword>